<organism evidence="1 2">
    <name type="scientific">Populus alba</name>
    <name type="common">White poplar</name>
    <dbReference type="NCBI Taxonomy" id="43335"/>
    <lineage>
        <taxon>Eukaryota</taxon>
        <taxon>Viridiplantae</taxon>
        <taxon>Streptophyta</taxon>
        <taxon>Embryophyta</taxon>
        <taxon>Tracheophyta</taxon>
        <taxon>Spermatophyta</taxon>
        <taxon>Magnoliopsida</taxon>
        <taxon>eudicotyledons</taxon>
        <taxon>Gunneridae</taxon>
        <taxon>Pentapetalae</taxon>
        <taxon>rosids</taxon>
        <taxon>fabids</taxon>
        <taxon>Malpighiales</taxon>
        <taxon>Salicaceae</taxon>
        <taxon>Saliceae</taxon>
        <taxon>Populus</taxon>
    </lineage>
</organism>
<reference evidence="1 2" key="1">
    <citation type="journal article" date="2024" name="Plant Biotechnol. J.">
        <title>Genome and CRISPR/Cas9 system of a widespread forest tree (Populus alba) in the world.</title>
        <authorList>
            <person name="Liu Y.J."/>
            <person name="Jiang P.F."/>
            <person name="Han X.M."/>
            <person name="Li X.Y."/>
            <person name="Wang H.M."/>
            <person name="Wang Y.J."/>
            <person name="Wang X.X."/>
            <person name="Zeng Q.Y."/>
        </authorList>
    </citation>
    <scope>NUCLEOTIDE SEQUENCE [LARGE SCALE GENOMIC DNA]</scope>
    <source>
        <strain evidence="2">cv. PAL-ZL1</strain>
    </source>
</reference>
<dbReference type="Proteomes" id="UP000309997">
    <property type="component" value="Unassembled WGS sequence"/>
</dbReference>
<sequence length="91" mass="9577">MKQEICIKGASQRLTPSVFPLSCAGNLKPKACEAQVQSNPLKMAGANGAHREARDIGAMSRNTRASCMAVTVATFTAMATLAKECLVLPVI</sequence>
<gene>
    <name evidence="1" type="ORF">D5086_017434</name>
</gene>
<dbReference type="EMBL" id="RCHU02000008">
    <property type="protein sequence ID" value="KAL3583102.1"/>
    <property type="molecule type" value="Genomic_DNA"/>
</dbReference>
<proteinExistence type="predicted"/>
<protein>
    <submittedName>
        <fullName evidence="1">Uncharacterized protein</fullName>
    </submittedName>
</protein>
<keyword evidence="2" id="KW-1185">Reference proteome</keyword>
<evidence type="ECO:0000313" key="2">
    <source>
        <dbReference type="Proteomes" id="UP000309997"/>
    </source>
</evidence>
<comment type="caution">
    <text evidence="1">The sequence shown here is derived from an EMBL/GenBank/DDBJ whole genome shotgun (WGS) entry which is preliminary data.</text>
</comment>
<accession>A0ACC4BY65</accession>
<name>A0ACC4BY65_POPAL</name>
<evidence type="ECO:0000313" key="1">
    <source>
        <dbReference type="EMBL" id="KAL3583102.1"/>
    </source>
</evidence>